<reference evidence="2" key="1">
    <citation type="submission" date="2022-11" db="UniProtKB">
        <authorList>
            <consortium name="WormBaseParasite"/>
        </authorList>
    </citation>
    <scope>IDENTIFICATION</scope>
</reference>
<proteinExistence type="predicted"/>
<dbReference type="WBParaSite" id="PS1159_v2.g2466.t1">
    <property type="protein sequence ID" value="PS1159_v2.g2466.t1"/>
    <property type="gene ID" value="PS1159_v2.g2466"/>
</dbReference>
<sequence length="217" mass="24925">MEVDKTLKNCDYPTNVETIHPFLALKLKKKKKTLPKSVSQSIMDVNTSLNYSRSTIKLNDSEHEIVESIDGYQIDGEDLTFDSWSKFSGSDDKVVCCKSNRQFRGKINLKPNVLKLRPPPPPPNLLHFSTDQRSPSKTGVKKRRVYSSLEEGEIASWSSSDDERDAEIAPKKTKSAERREQKRPNVQNNPQSVKQRMEITFNNNIQIISRKLVNRYE</sequence>
<accession>A0AC35G740</accession>
<organism evidence="1 2">
    <name type="scientific">Panagrolaimus sp. PS1159</name>
    <dbReference type="NCBI Taxonomy" id="55785"/>
    <lineage>
        <taxon>Eukaryota</taxon>
        <taxon>Metazoa</taxon>
        <taxon>Ecdysozoa</taxon>
        <taxon>Nematoda</taxon>
        <taxon>Chromadorea</taxon>
        <taxon>Rhabditida</taxon>
        <taxon>Tylenchina</taxon>
        <taxon>Panagrolaimomorpha</taxon>
        <taxon>Panagrolaimoidea</taxon>
        <taxon>Panagrolaimidae</taxon>
        <taxon>Panagrolaimus</taxon>
    </lineage>
</organism>
<name>A0AC35G740_9BILA</name>
<dbReference type="Proteomes" id="UP000887580">
    <property type="component" value="Unplaced"/>
</dbReference>
<protein>
    <submittedName>
        <fullName evidence="2">Uncharacterized protein</fullName>
    </submittedName>
</protein>
<evidence type="ECO:0000313" key="1">
    <source>
        <dbReference type="Proteomes" id="UP000887580"/>
    </source>
</evidence>
<evidence type="ECO:0000313" key="2">
    <source>
        <dbReference type="WBParaSite" id="PS1159_v2.g2466.t1"/>
    </source>
</evidence>